<gene>
    <name evidence="1" type="ORF">QB910_000115</name>
</gene>
<accession>A0AAT9V7Q0</accession>
<name>A0AAT9V7Q0_9CAUD</name>
<dbReference type="EMBL" id="OQ846916">
    <property type="protein sequence ID" value="WJJ55359.1"/>
    <property type="molecule type" value="Genomic_DNA"/>
</dbReference>
<sequence>MDSEQFIAEEEAFLFFLLVTQQRSRKSHRVVKKHIREKVDRLNEQIGYERGHIFYSLSKGYTTFIWEVLKLNGWTATCTPSDFCSIYSSDGTPVVLQCSGWHNALAELSIKLRNVSLDKHIERAISIKKGSGGKRKRKFLWFGAKE</sequence>
<proteinExistence type="predicted"/>
<organism evidence="1">
    <name type="scientific">Alicyclobacillus phage KKP_3916</name>
    <dbReference type="NCBI Taxonomy" id="3040651"/>
    <lineage>
        <taxon>Viruses</taxon>
        <taxon>Duplodnaviria</taxon>
        <taxon>Heunggongvirae</taxon>
        <taxon>Uroviricota</taxon>
        <taxon>Caudoviricetes</taxon>
    </lineage>
</organism>
<protein>
    <submittedName>
        <fullName evidence="1">Uncharacterized protein</fullName>
    </submittedName>
</protein>
<reference evidence="1" key="1">
    <citation type="submission" date="2023-04" db="EMBL/GenBank/DDBJ databases">
        <title>Characterization and genome study of newly isolated Alicyclobacillus-specific phaga.</title>
        <authorList>
            <person name="Shymialevich D."/>
            <person name="Wojcicki M."/>
            <person name="Srednicka P."/>
            <person name="Swider O."/>
        </authorList>
    </citation>
    <scope>NUCLEOTIDE SEQUENCE</scope>
</reference>
<evidence type="ECO:0000313" key="1">
    <source>
        <dbReference type="EMBL" id="WJJ55359.1"/>
    </source>
</evidence>